<organism evidence="3 4">
    <name type="scientific">Cherax quadricarinatus</name>
    <name type="common">Australian red claw crayfish</name>
    <dbReference type="NCBI Taxonomy" id="27406"/>
    <lineage>
        <taxon>Eukaryota</taxon>
        <taxon>Metazoa</taxon>
        <taxon>Ecdysozoa</taxon>
        <taxon>Arthropoda</taxon>
        <taxon>Crustacea</taxon>
        <taxon>Multicrustacea</taxon>
        <taxon>Malacostraca</taxon>
        <taxon>Eumalacostraca</taxon>
        <taxon>Eucarida</taxon>
        <taxon>Decapoda</taxon>
        <taxon>Pleocyemata</taxon>
        <taxon>Astacidea</taxon>
        <taxon>Parastacoidea</taxon>
        <taxon>Parastacidae</taxon>
        <taxon>Cherax</taxon>
    </lineage>
</organism>
<feature type="signal peptide" evidence="1">
    <location>
        <begin position="1"/>
        <end position="20"/>
    </location>
</feature>
<dbReference type="SMART" id="SM00034">
    <property type="entry name" value="CLECT"/>
    <property type="match status" value="1"/>
</dbReference>
<proteinExistence type="predicted"/>
<dbReference type="InterPro" id="IPR016186">
    <property type="entry name" value="C-type_lectin-like/link_sf"/>
</dbReference>
<dbReference type="PROSITE" id="PS50041">
    <property type="entry name" value="C_TYPE_LECTIN_2"/>
    <property type="match status" value="1"/>
</dbReference>
<feature type="chain" id="PRO_5043396317" description="C-type lectin domain-containing protein" evidence="1">
    <location>
        <begin position="21"/>
        <end position="166"/>
    </location>
</feature>
<keyword evidence="1" id="KW-0732">Signal</keyword>
<keyword evidence="4" id="KW-1185">Reference proteome</keyword>
<protein>
    <recommendedName>
        <fullName evidence="2">C-type lectin domain-containing protein</fullName>
    </recommendedName>
</protein>
<dbReference type="Pfam" id="PF00059">
    <property type="entry name" value="Lectin_C"/>
    <property type="match status" value="1"/>
</dbReference>
<dbReference type="AlphaFoldDB" id="A0AAW0XND8"/>
<name>A0AAW0XND8_CHEQU</name>
<dbReference type="Gene3D" id="3.10.100.10">
    <property type="entry name" value="Mannose-Binding Protein A, subunit A"/>
    <property type="match status" value="1"/>
</dbReference>
<accession>A0AAW0XND8</accession>
<comment type="caution">
    <text evidence="3">The sequence shown here is derived from an EMBL/GenBank/DDBJ whole genome shotgun (WGS) entry which is preliminary data.</text>
</comment>
<dbReference type="InterPro" id="IPR050111">
    <property type="entry name" value="C-type_lectin/snaclec_domain"/>
</dbReference>
<dbReference type="EMBL" id="JARKIK010000018">
    <property type="protein sequence ID" value="KAK8745907.1"/>
    <property type="molecule type" value="Genomic_DNA"/>
</dbReference>
<sequence length="166" mass="18377">QTTMATTVLLIVALAVTAYAERTDVELPEEALGCEDGFTNIAGNCYRFAQQTQSWNDARATCQGQGAKLVSVLNDAQYNGLLSHINNNFPGTYWTSGATESGRWIWTATGGSMEQKWWGRNPGNSPNQCAYFCSNTLKYWNKQCSAALRFICEKPEEFQVSRVPAV</sequence>
<dbReference type="Proteomes" id="UP001445076">
    <property type="component" value="Unassembled WGS sequence"/>
</dbReference>
<evidence type="ECO:0000313" key="4">
    <source>
        <dbReference type="Proteomes" id="UP001445076"/>
    </source>
</evidence>
<dbReference type="InterPro" id="IPR001304">
    <property type="entry name" value="C-type_lectin-like"/>
</dbReference>
<evidence type="ECO:0000313" key="3">
    <source>
        <dbReference type="EMBL" id="KAK8745907.1"/>
    </source>
</evidence>
<dbReference type="InterPro" id="IPR016187">
    <property type="entry name" value="CTDL_fold"/>
</dbReference>
<dbReference type="PANTHER" id="PTHR22803">
    <property type="entry name" value="MANNOSE, PHOSPHOLIPASE, LECTIN RECEPTOR RELATED"/>
    <property type="match status" value="1"/>
</dbReference>
<dbReference type="CDD" id="cd00037">
    <property type="entry name" value="CLECT"/>
    <property type="match status" value="1"/>
</dbReference>
<evidence type="ECO:0000256" key="1">
    <source>
        <dbReference type="SAM" id="SignalP"/>
    </source>
</evidence>
<reference evidence="3 4" key="1">
    <citation type="journal article" date="2024" name="BMC Genomics">
        <title>Genome assembly of redclaw crayfish (Cherax quadricarinatus) provides insights into its immune adaptation and hypoxia tolerance.</title>
        <authorList>
            <person name="Liu Z."/>
            <person name="Zheng J."/>
            <person name="Li H."/>
            <person name="Fang K."/>
            <person name="Wang S."/>
            <person name="He J."/>
            <person name="Zhou D."/>
            <person name="Weng S."/>
            <person name="Chi M."/>
            <person name="Gu Z."/>
            <person name="He J."/>
            <person name="Li F."/>
            <person name="Wang M."/>
        </authorList>
    </citation>
    <scope>NUCLEOTIDE SEQUENCE [LARGE SCALE GENOMIC DNA]</scope>
    <source>
        <strain evidence="3">ZL_2023a</strain>
    </source>
</reference>
<evidence type="ECO:0000259" key="2">
    <source>
        <dbReference type="PROSITE" id="PS50041"/>
    </source>
</evidence>
<feature type="non-terminal residue" evidence="3">
    <location>
        <position position="1"/>
    </location>
</feature>
<dbReference type="SUPFAM" id="SSF56436">
    <property type="entry name" value="C-type lectin-like"/>
    <property type="match status" value="1"/>
</dbReference>
<gene>
    <name evidence="3" type="ORF">OTU49_000086</name>
</gene>
<feature type="domain" description="C-type lectin" evidence="2">
    <location>
        <begin position="41"/>
        <end position="153"/>
    </location>
</feature>